<evidence type="ECO:0000256" key="3">
    <source>
        <dbReference type="ARBA" id="ARBA00022676"/>
    </source>
</evidence>
<evidence type="ECO:0000313" key="10">
    <source>
        <dbReference type="Proteomes" id="UP000310314"/>
    </source>
</evidence>
<feature type="transmembrane region" description="Helical" evidence="8">
    <location>
        <begin position="31"/>
        <end position="48"/>
    </location>
</feature>
<evidence type="ECO:0000256" key="8">
    <source>
        <dbReference type="SAM" id="Phobius"/>
    </source>
</evidence>
<keyword evidence="4" id="KW-0808">Transferase</keyword>
<sequence>MTRSSIGLKTTLRKIILNLNRIIISMIKRKILSLSPLLAIYIVIIVLLNNPLEGDELRYMAYAENLTQGFYTSPDNPDLSNGPGYPLVLLPFVALDVNLMIPNIINGIFVFLGILFFYKSLRLYLKPKIALISSYVLGLYPPLLHFMPDLLSESLSFFLINGFIFHFCSFHLKKNNPKNGVLASLFLGFLVLTKVIFFHVVVVSMTMLVLMSVFKKSQRPKWSLLILTVGILFTTPFLVYAYKVTNKPFYLGTRGGELLYHRSTPFENEYGNWFSADRILGVRFEGDSEEYQRLEKLRLNHGEFYQRLQPLSNMERDSALKVKAIENMKKYPIKYLKNTMASTGRLFFNIPNSYKNQGLQTYGYLIPNGIILVFLVLIARTAILERSRIPFEIKSVVIFVLIYGFGIILLLGKPRYFIMMVPGLILFLVYSYSKLLKINLLKKEKKSV</sequence>
<keyword evidence="2" id="KW-1003">Cell membrane</keyword>
<accession>A0A5S3PH48</accession>
<reference evidence="9 10" key="1">
    <citation type="submission" date="2019-05" db="EMBL/GenBank/DDBJ databases">
        <authorList>
            <person name="Zhang J.-Y."/>
            <person name="Feg X."/>
            <person name="Du Z.-J."/>
        </authorList>
    </citation>
    <scope>NUCLEOTIDE SEQUENCE [LARGE SCALE GENOMIC DNA]</scope>
    <source>
        <strain evidence="9 10">RZ26</strain>
    </source>
</reference>
<evidence type="ECO:0000256" key="7">
    <source>
        <dbReference type="ARBA" id="ARBA00023136"/>
    </source>
</evidence>
<dbReference type="OrthoDB" id="1441547at2"/>
<dbReference type="InterPro" id="IPR050297">
    <property type="entry name" value="LipidA_mod_glycosyltrf_83"/>
</dbReference>
<evidence type="ECO:0000256" key="5">
    <source>
        <dbReference type="ARBA" id="ARBA00022692"/>
    </source>
</evidence>
<feature type="transmembrane region" description="Helical" evidence="8">
    <location>
        <begin position="361"/>
        <end position="379"/>
    </location>
</feature>
<dbReference type="GO" id="GO:0009103">
    <property type="term" value="P:lipopolysaccharide biosynthetic process"/>
    <property type="evidence" value="ECO:0007669"/>
    <property type="project" value="UniProtKB-ARBA"/>
</dbReference>
<dbReference type="PANTHER" id="PTHR33908:SF11">
    <property type="entry name" value="MEMBRANE PROTEIN"/>
    <property type="match status" value="1"/>
</dbReference>
<feature type="transmembrane region" description="Helical" evidence="8">
    <location>
        <begin position="222"/>
        <end position="242"/>
    </location>
</feature>
<evidence type="ECO:0000256" key="2">
    <source>
        <dbReference type="ARBA" id="ARBA00022475"/>
    </source>
</evidence>
<dbReference type="EMBL" id="VATY01000005">
    <property type="protein sequence ID" value="TMM53436.1"/>
    <property type="molecule type" value="Genomic_DNA"/>
</dbReference>
<proteinExistence type="predicted"/>
<keyword evidence="5 8" id="KW-0812">Transmembrane</keyword>
<name>A0A5S3PH48_9FLAO</name>
<dbReference type="PANTHER" id="PTHR33908">
    <property type="entry name" value="MANNOSYLTRANSFERASE YKCB-RELATED"/>
    <property type="match status" value="1"/>
</dbReference>
<protein>
    <submittedName>
        <fullName evidence="9">Uncharacterized protein</fullName>
    </submittedName>
</protein>
<dbReference type="GO" id="GO:0016763">
    <property type="term" value="F:pentosyltransferase activity"/>
    <property type="evidence" value="ECO:0007669"/>
    <property type="project" value="TreeGrafter"/>
</dbReference>
<feature type="transmembrane region" description="Helical" evidence="8">
    <location>
        <begin position="391"/>
        <end position="411"/>
    </location>
</feature>
<gene>
    <name evidence="9" type="ORF">FEE95_20475</name>
</gene>
<evidence type="ECO:0000313" key="9">
    <source>
        <dbReference type="EMBL" id="TMM53436.1"/>
    </source>
</evidence>
<feature type="transmembrane region" description="Helical" evidence="8">
    <location>
        <begin position="417"/>
        <end position="436"/>
    </location>
</feature>
<evidence type="ECO:0000256" key="1">
    <source>
        <dbReference type="ARBA" id="ARBA00004651"/>
    </source>
</evidence>
<organism evidence="9 10">
    <name type="scientific">Maribacter algarum</name>
    <name type="common">ex Zhang et al. 2020</name>
    <dbReference type="NCBI Taxonomy" id="2578118"/>
    <lineage>
        <taxon>Bacteria</taxon>
        <taxon>Pseudomonadati</taxon>
        <taxon>Bacteroidota</taxon>
        <taxon>Flavobacteriia</taxon>
        <taxon>Flavobacteriales</taxon>
        <taxon>Flavobacteriaceae</taxon>
        <taxon>Maribacter</taxon>
    </lineage>
</organism>
<feature type="transmembrane region" description="Helical" evidence="8">
    <location>
        <begin position="155"/>
        <end position="172"/>
    </location>
</feature>
<evidence type="ECO:0000256" key="6">
    <source>
        <dbReference type="ARBA" id="ARBA00022989"/>
    </source>
</evidence>
<dbReference type="Proteomes" id="UP000310314">
    <property type="component" value="Unassembled WGS sequence"/>
</dbReference>
<evidence type="ECO:0000256" key="4">
    <source>
        <dbReference type="ARBA" id="ARBA00022679"/>
    </source>
</evidence>
<feature type="transmembrane region" description="Helical" evidence="8">
    <location>
        <begin position="184"/>
        <end position="210"/>
    </location>
</feature>
<keyword evidence="6 8" id="KW-1133">Transmembrane helix</keyword>
<dbReference type="AlphaFoldDB" id="A0A5S3PH48"/>
<comment type="caution">
    <text evidence="9">The sequence shown here is derived from an EMBL/GenBank/DDBJ whole genome shotgun (WGS) entry which is preliminary data.</text>
</comment>
<comment type="subcellular location">
    <subcellularLocation>
        <location evidence="1">Cell membrane</location>
        <topology evidence="1">Multi-pass membrane protein</topology>
    </subcellularLocation>
</comment>
<feature type="transmembrane region" description="Helical" evidence="8">
    <location>
        <begin position="99"/>
        <end position="118"/>
    </location>
</feature>
<keyword evidence="7 8" id="KW-0472">Membrane</keyword>
<dbReference type="GO" id="GO:0005886">
    <property type="term" value="C:plasma membrane"/>
    <property type="evidence" value="ECO:0007669"/>
    <property type="project" value="UniProtKB-SubCell"/>
</dbReference>
<keyword evidence="3" id="KW-0328">Glycosyltransferase</keyword>
<keyword evidence="10" id="KW-1185">Reference proteome</keyword>